<protein>
    <recommendedName>
        <fullName evidence="3">DUF5659 domain-containing protein</fullName>
    </recommendedName>
</protein>
<organism evidence="1 2">
    <name type="scientific">Candidatus Lloydbacteria bacterium RIFCSPLOWO2_01_FULL_50_20</name>
    <dbReference type="NCBI Taxonomy" id="1798665"/>
    <lineage>
        <taxon>Bacteria</taxon>
        <taxon>Candidatus Lloydiibacteriota</taxon>
    </lineage>
</organism>
<comment type="caution">
    <text evidence="1">The sequence shown here is derived from an EMBL/GenBank/DDBJ whole genome shotgun (WGS) entry which is preliminary data.</text>
</comment>
<proteinExistence type="predicted"/>
<evidence type="ECO:0000313" key="2">
    <source>
        <dbReference type="Proteomes" id="UP000178534"/>
    </source>
</evidence>
<dbReference type="AlphaFoldDB" id="A0A1G2DLS9"/>
<dbReference type="EMBL" id="MHLP01000002">
    <property type="protein sequence ID" value="OGZ13850.1"/>
    <property type="molecule type" value="Genomic_DNA"/>
</dbReference>
<dbReference type="Proteomes" id="UP000178534">
    <property type="component" value="Unassembled WGS sequence"/>
</dbReference>
<dbReference type="STRING" id="1798665.A2942_02840"/>
<evidence type="ECO:0000313" key="1">
    <source>
        <dbReference type="EMBL" id="OGZ13850.1"/>
    </source>
</evidence>
<name>A0A1G2DLS9_9BACT</name>
<gene>
    <name evidence="1" type="ORF">A2942_02840</name>
</gene>
<evidence type="ECO:0008006" key="3">
    <source>
        <dbReference type="Google" id="ProtNLM"/>
    </source>
</evidence>
<reference evidence="1 2" key="1">
    <citation type="journal article" date="2016" name="Nat. Commun.">
        <title>Thousands of microbial genomes shed light on interconnected biogeochemical processes in an aquifer system.</title>
        <authorList>
            <person name="Anantharaman K."/>
            <person name="Brown C.T."/>
            <person name="Hug L.A."/>
            <person name="Sharon I."/>
            <person name="Castelle C.J."/>
            <person name="Probst A.J."/>
            <person name="Thomas B.C."/>
            <person name="Singh A."/>
            <person name="Wilkins M.J."/>
            <person name="Karaoz U."/>
            <person name="Brodie E.L."/>
            <person name="Williams K.H."/>
            <person name="Hubbard S.S."/>
            <person name="Banfield J.F."/>
        </authorList>
    </citation>
    <scope>NUCLEOTIDE SEQUENCE [LARGE SCALE GENOMIC DNA]</scope>
</reference>
<accession>A0A1G2DLS9</accession>
<sequence length="83" mass="9560">MEMNTVNENDLFESTDLSLVSALLCFGAVIEHVDRSAPRANFSIHREKGLNELVRAFFAHELKVDPLVYFNCIREAKTRLYQD</sequence>